<dbReference type="Pfam" id="PF13365">
    <property type="entry name" value="Trypsin_2"/>
    <property type="match status" value="1"/>
</dbReference>
<organism evidence="2 3">
    <name type="scientific">Micromonospora arida</name>
    <dbReference type="NCBI Taxonomy" id="2203715"/>
    <lineage>
        <taxon>Bacteria</taxon>
        <taxon>Bacillati</taxon>
        <taxon>Actinomycetota</taxon>
        <taxon>Actinomycetes</taxon>
        <taxon>Micromonosporales</taxon>
        <taxon>Micromonosporaceae</taxon>
        <taxon>Micromonospora</taxon>
    </lineage>
</organism>
<dbReference type="InterPro" id="IPR009003">
    <property type="entry name" value="Peptidase_S1_PA"/>
</dbReference>
<accession>A0A3N9X9G9</accession>
<gene>
    <name evidence="2" type="ORF">DLJ58_14560</name>
</gene>
<dbReference type="SUPFAM" id="SSF50494">
    <property type="entry name" value="Trypsin-like serine proteases"/>
    <property type="match status" value="1"/>
</dbReference>
<evidence type="ECO:0000313" key="3">
    <source>
        <dbReference type="Proteomes" id="UP000266889"/>
    </source>
</evidence>
<dbReference type="RefSeq" id="WP_124856699.1">
    <property type="nucleotide sequence ID" value="NZ_QGSY01000170.1"/>
</dbReference>
<feature type="domain" description="Effector-associated" evidence="1">
    <location>
        <begin position="233"/>
        <end position="311"/>
    </location>
</feature>
<name>A0A3N9X9G9_9ACTN</name>
<comment type="caution">
    <text evidence="2">The sequence shown here is derived from an EMBL/GenBank/DDBJ whole genome shotgun (WGS) entry which is preliminary data.</text>
</comment>
<dbReference type="Pfam" id="PF19956">
    <property type="entry name" value="EAD2"/>
    <property type="match status" value="1"/>
</dbReference>
<dbReference type="Gene3D" id="2.40.10.120">
    <property type="match status" value="1"/>
</dbReference>
<dbReference type="Proteomes" id="UP000266889">
    <property type="component" value="Unassembled WGS sequence"/>
</dbReference>
<dbReference type="AlphaFoldDB" id="A0A3N9X9G9"/>
<evidence type="ECO:0000259" key="1">
    <source>
        <dbReference type="Pfam" id="PF19956"/>
    </source>
</evidence>
<dbReference type="OrthoDB" id="134501at2"/>
<reference evidence="2 3" key="1">
    <citation type="submission" date="2018-05" db="EMBL/GenBank/DDBJ databases">
        <title>Micromonospora from Atacama Desert.</title>
        <authorList>
            <person name="Carro L."/>
            <person name="Goodfellow M."/>
            <person name="Klenk H.-P."/>
        </authorList>
    </citation>
    <scope>NUCLEOTIDE SEQUENCE [LARGE SCALE GENOMIC DNA]</scope>
    <source>
        <strain evidence="2 3">LB32</strain>
    </source>
</reference>
<dbReference type="InterPro" id="IPR045431">
    <property type="entry name" value="EAD2"/>
</dbReference>
<sequence length="324" mass="33756">MTGTRSLAGRVRILGGPSSSVVGAGIQLTGDLVLTCWHVVDDGTGADQPRMLVDTPSHPGTRVAAEVTWSRGVGPAGDGDLAVLRCATPLPSAPATLADRGDDEFDVRIVGFPANTPASVMVLARAVGPVDAGTGWRQLDRISPATAGIDRGFSGSGVYAPDGAVVGMVLARASVGQQLVGWMLPVGQWRALLPAGLLPPALLPSGPSAAVARATHRPASAPLSFAQKMALARLLEEIPVLRHPDSRQLVIQSLPSHISRMVNPFGPLGLDMFGLIRTGLEYEDGIAALYRVLLLTEGPASRPLRAFRDLAESLGLLTGTEDNR</sequence>
<keyword evidence="3" id="KW-1185">Reference proteome</keyword>
<evidence type="ECO:0000313" key="2">
    <source>
        <dbReference type="EMBL" id="RQX09599.1"/>
    </source>
</evidence>
<proteinExistence type="predicted"/>
<protein>
    <recommendedName>
        <fullName evidence="1">Effector-associated domain-containing protein</fullName>
    </recommendedName>
</protein>
<dbReference type="EMBL" id="QGSY01000170">
    <property type="protein sequence ID" value="RQX09599.1"/>
    <property type="molecule type" value="Genomic_DNA"/>
</dbReference>